<evidence type="ECO:0000313" key="9">
    <source>
        <dbReference type="Proteomes" id="UP000018291"/>
    </source>
</evidence>
<dbReference type="AlphaFoldDB" id="R4Z615"/>
<dbReference type="InterPro" id="IPR001179">
    <property type="entry name" value="PPIase_FKBP_dom"/>
</dbReference>
<dbReference type="PROSITE" id="PS50059">
    <property type="entry name" value="FKBP_PPIASE"/>
    <property type="match status" value="1"/>
</dbReference>
<dbReference type="Proteomes" id="UP000018291">
    <property type="component" value="Unassembled WGS sequence"/>
</dbReference>
<keyword evidence="3 4" id="KW-0413">Isomerase</keyword>
<dbReference type="EC" id="5.2.1.8" evidence="5"/>
<dbReference type="Gene3D" id="3.10.50.40">
    <property type="match status" value="1"/>
</dbReference>
<dbReference type="HOGENOM" id="CLU_1033212_0_0_11"/>
<dbReference type="InterPro" id="IPR046357">
    <property type="entry name" value="PPIase_dom_sf"/>
</dbReference>
<reference evidence="8 9" key="1">
    <citation type="journal article" date="2013" name="ISME J.">
        <title>Metabolic model for the filamentous 'Candidatus Microthrix parvicella' based on genomic and metagenomic analyses.</title>
        <authorList>
            <person name="Jon McIlroy S."/>
            <person name="Kristiansen R."/>
            <person name="Albertsen M."/>
            <person name="Michael Karst S."/>
            <person name="Rossetti S."/>
            <person name="Lund Nielsen J."/>
            <person name="Tandoi V."/>
            <person name="James Seviour R."/>
            <person name="Nielsen P.H."/>
        </authorList>
    </citation>
    <scope>NUCLEOTIDE SEQUENCE [LARGE SCALE GENOMIC DNA]</scope>
    <source>
        <strain evidence="8 9">RN1</strain>
    </source>
</reference>
<evidence type="ECO:0000256" key="1">
    <source>
        <dbReference type="ARBA" id="ARBA00000971"/>
    </source>
</evidence>
<evidence type="ECO:0000256" key="6">
    <source>
        <dbReference type="SAM" id="MobiDB-lite"/>
    </source>
</evidence>
<name>R4Z615_9ACTN</name>
<feature type="domain" description="PPIase FKBP-type" evidence="7">
    <location>
        <begin position="67"/>
        <end position="156"/>
    </location>
</feature>
<organism evidence="8 9">
    <name type="scientific">Candidatus Neomicrothrix parvicella RN1</name>
    <dbReference type="NCBI Taxonomy" id="1229780"/>
    <lineage>
        <taxon>Bacteria</taxon>
        <taxon>Bacillati</taxon>
        <taxon>Actinomycetota</taxon>
        <taxon>Acidimicrobiia</taxon>
        <taxon>Acidimicrobiales</taxon>
        <taxon>Microthrixaceae</taxon>
        <taxon>Candidatus Neomicrothrix</taxon>
    </lineage>
</organism>
<comment type="catalytic activity">
    <reaction evidence="1 4 5">
        <text>[protein]-peptidylproline (omega=180) = [protein]-peptidylproline (omega=0)</text>
        <dbReference type="Rhea" id="RHEA:16237"/>
        <dbReference type="Rhea" id="RHEA-COMP:10747"/>
        <dbReference type="Rhea" id="RHEA-COMP:10748"/>
        <dbReference type="ChEBI" id="CHEBI:83833"/>
        <dbReference type="ChEBI" id="CHEBI:83834"/>
        <dbReference type="EC" id="5.2.1.8"/>
    </reaction>
</comment>
<accession>R4Z615</accession>
<sequence length="269" mass="27745">MVVVGFLTSFLATLVACGTSLDGTPTADAAGAPSSSAGEEVEPAHTSEAGVTMISEFPGDGPRADTAACVQLDVRLKVADGDTHVTTPTGDHSMVVSLNDTRVIPGIRSGARGMRVGGRRALGIPPALAYGDHGWKLGGVPPGARLHADVTVLWAADPPKWSWESLHHAVSSGQHHLSLDEGSGPALEAGGQATALISSMDLKHDAVLKTGWPSCSAQAIDLGSSDVSVWFRNELKGLRSGGTRIVLKPSDVPAEQADAWLVTLVGVRN</sequence>
<protein>
    <recommendedName>
        <fullName evidence="5">Peptidyl-prolyl cis-trans isomerase</fullName>
        <ecNumber evidence="5">5.2.1.8</ecNumber>
    </recommendedName>
</protein>
<keyword evidence="2 4" id="KW-0697">Rotamase</keyword>
<evidence type="ECO:0000259" key="7">
    <source>
        <dbReference type="PROSITE" id="PS50059"/>
    </source>
</evidence>
<evidence type="ECO:0000256" key="4">
    <source>
        <dbReference type="PROSITE-ProRule" id="PRU00277"/>
    </source>
</evidence>
<keyword evidence="9" id="KW-1185">Reference proteome</keyword>
<evidence type="ECO:0000256" key="5">
    <source>
        <dbReference type="RuleBase" id="RU003915"/>
    </source>
</evidence>
<evidence type="ECO:0000256" key="2">
    <source>
        <dbReference type="ARBA" id="ARBA00023110"/>
    </source>
</evidence>
<dbReference type="Pfam" id="PF00254">
    <property type="entry name" value="FKBP_C"/>
    <property type="match status" value="1"/>
</dbReference>
<comment type="similarity">
    <text evidence="5">Belongs to the FKBP-type PPIase family.</text>
</comment>
<dbReference type="SUPFAM" id="SSF54534">
    <property type="entry name" value="FKBP-like"/>
    <property type="match status" value="1"/>
</dbReference>
<dbReference type="EMBL" id="CANL01000045">
    <property type="protein sequence ID" value="CCM64916.1"/>
    <property type="molecule type" value="Genomic_DNA"/>
</dbReference>
<dbReference type="STRING" id="1229780.BN381_50058"/>
<feature type="compositionally biased region" description="Low complexity" evidence="6">
    <location>
        <begin position="26"/>
        <end position="38"/>
    </location>
</feature>
<feature type="region of interest" description="Disordered" evidence="6">
    <location>
        <begin position="26"/>
        <end position="46"/>
    </location>
</feature>
<comment type="caution">
    <text evidence="8">The sequence shown here is derived from an EMBL/GenBank/DDBJ whole genome shotgun (WGS) entry which is preliminary data.</text>
</comment>
<evidence type="ECO:0000313" key="8">
    <source>
        <dbReference type="EMBL" id="CCM64916.1"/>
    </source>
</evidence>
<gene>
    <name evidence="8" type="ORF">BN381_50058</name>
</gene>
<proteinExistence type="inferred from homology"/>
<dbReference type="GO" id="GO:0003755">
    <property type="term" value="F:peptidyl-prolyl cis-trans isomerase activity"/>
    <property type="evidence" value="ECO:0007669"/>
    <property type="project" value="UniProtKB-UniRule"/>
</dbReference>
<evidence type="ECO:0000256" key="3">
    <source>
        <dbReference type="ARBA" id="ARBA00023235"/>
    </source>
</evidence>